<dbReference type="InterPro" id="IPR006311">
    <property type="entry name" value="TAT_signal"/>
</dbReference>
<name>A0A849HEH2_9MICO</name>
<feature type="transmembrane region" description="Helical" evidence="2">
    <location>
        <begin position="28"/>
        <end position="51"/>
    </location>
</feature>
<evidence type="ECO:0000313" key="4">
    <source>
        <dbReference type="Proteomes" id="UP000588586"/>
    </source>
</evidence>
<dbReference type="RefSeq" id="WP_171245266.1">
    <property type="nucleotide sequence ID" value="NZ_JABEPQ010000006.1"/>
</dbReference>
<organism evidence="3 4">
    <name type="scientific">Knoellia koreensis</name>
    <dbReference type="NCBI Taxonomy" id="2730921"/>
    <lineage>
        <taxon>Bacteria</taxon>
        <taxon>Bacillati</taxon>
        <taxon>Actinomycetota</taxon>
        <taxon>Actinomycetes</taxon>
        <taxon>Micrococcales</taxon>
        <taxon>Intrasporangiaceae</taxon>
        <taxon>Knoellia</taxon>
    </lineage>
</organism>
<evidence type="ECO:0000313" key="3">
    <source>
        <dbReference type="EMBL" id="NNM48146.1"/>
    </source>
</evidence>
<feature type="compositionally biased region" description="Low complexity" evidence="1">
    <location>
        <begin position="1"/>
        <end position="21"/>
    </location>
</feature>
<gene>
    <name evidence="3" type="ORF">HJG52_19340</name>
</gene>
<feature type="region of interest" description="Disordered" evidence="1">
    <location>
        <begin position="1"/>
        <end position="23"/>
    </location>
</feature>
<reference evidence="3 4" key="1">
    <citation type="submission" date="2020-04" db="EMBL/GenBank/DDBJ databases">
        <title>Knoellia sp. isolate from air conditioner.</title>
        <authorList>
            <person name="Chea S."/>
            <person name="Kim D.-U."/>
        </authorList>
    </citation>
    <scope>NUCLEOTIDE SEQUENCE [LARGE SCALE GENOMIC DNA]</scope>
    <source>
        <strain evidence="3 4">DB2414S</strain>
    </source>
</reference>
<accession>A0A849HEH2</accession>
<keyword evidence="2" id="KW-0472">Membrane</keyword>
<dbReference type="Proteomes" id="UP000588586">
    <property type="component" value="Unassembled WGS sequence"/>
</dbReference>
<feature type="transmembrane region" description="Helical" evidence="2">
    <location>
        <begin position="173"/>
        <end position="194"/>
    </location>
</feature>
<sequence length="203" mass="21020">MTSSTDPSTTEEPSTTDSPTPRRNRRPFWALVLGLAAALAVGALGTAYVLAQAPVYEAQVDVLVSPSQTASNSDAAALFDSLSRGQVAATAAEIFRQERWHAGERGTVEAGVVTPSAVIQVTAQASTAAQATKLVETVVANADPEVDKALAPYQVERLDDTNPTATVVGLSRGLMLVLVLVAAVVAGAAVWRFVYAGRSARGA</sequence>
<evidence type="ECO:0000256" key="1">
    <source>
        <dbReference type="SAM" id="MobiDB-lite"/>
    </source>
</evidence>
<protein>
    <recommendedName>
        <fullName evidence="5">Capsular polysaccharide biosynthesis protein</fullName>
    </recommendedName>
</protein>
<dbReference type="EMBL" id="JABEPQ010000006">
    <property type="protein sequence ID" value="NNM48146.1"/>
    <property type="molecule type" value="Genomic_DNA"/>
</dbReference>
<comment type="caution">
    <text evidence="3">The sequence shown here is derived from an EMBL/GenBank/DDBJ whole genome shotgun (WGS) entry which is preliminary data.</text>
</comment>
<dbReference type="AlphaFoldDB" id="A0A849HEH2"/>
<evidence type="ECO:0008006" key="5">
    <source>
        <dbReference type="Google" id="ProtNLM"/>
    </source>
</evidence>
<keyword evidence="2" id="KW-1133">Transmembrane helix</keyword>
<dbReference type="PROSITE" id="PS51318">
    <property type="entry name" value="TAT"/>
    <property type="match status" value="1"/>
</dbReference>
<evidence type="ECO:0000256" key="2">
    <source>
        <dbReference type="SAM" id="Phobius"/>
    </source>
</evidence>
<keyword evidence="4" id="KW-1185">Reference proteome</keyword>
<proteinExistence type="predicted"/>
<keyword evidence="2" id="KW-0812">Transmembrane</keyword>